<dbReference type="EMBL" id="QOVF01000001">
    <property type="protein sequence ID" value="KAA0695927.1"/>
    <property type="molecule type" value="Genomic_DNA"/>
</dbReference>
<comment type="caution">
    <text evidence="1">The sequence shown here is derived from an EMBL/GenBank/DDBJ whole genome shotgun (WGS) entry which is preliminary data.</text>
</comment>
<dbReference type="PROSITE" id="PS51257">
    <property type="entry name" value="PROKAR_LIPOPROTEIN"/>
    <property type="match status" value="1"/>
</dbReference>
<dbReference type="Gene3D" id="3.40.50.1820">
    <property type="entry name" value="alpha/beta hydrolase"/>
    <property type="match status" value="1"/>
</dbReference>
<dbReference type="Proteomes" id="UP000463138">
    <property type="component" value="Unassembled WGS sequence"/>
</dbReference>
<dbReference type="SUPFAM" id="SSF53474">
    <property type="entry name" value="alpha/beta-Hydrolases"/>
    <property type="match status" value="1"/>
</dbReference>
<keyword evidence="2" id="KW-1185">Reference proteome</keyword>
<dbReference type="GO" id="GO:0016787">
    <property type="term" value="F:hydrolase activity"/>
    <property type="evidence" value="ECO:0007669"/>
    <property type="project" value="UniProtKB-KW"/>
</dbReference>
<keyword evidence="1" id="KW-0378">Hydrolase</keyword>
<gene>
    <name evidence="1" type="ORF">DT594_00715</name>
</gene>
<accession>A0A7V7GV42</accession>
<reference evidence="1 2" key="1">
    <citation type="submission" date="2018-07" db="EMBL/GenBank/DDBJ databases">
        <title>Pseudomonas laoshanensis sp. nov., isolated from soil.</title>
        <authorList>
            <person name="Sun J."/>
            <person name="Yu L."/>
            <person name="Wang M."/>
            <person name="Zhang C."/>
        </authorList>
    </citation>
    <scope>NUCLEOTIDE SEQUENCE [LARGE SCALE GENOMIC DNA]</scope>
    <source>
        <strain evidence="1 2">Y22</strain>
    </source>
</reference>
<proteinExistence type="predicted"/>
<evidence type="ECO:0000313" key="1">
    <source>
        <dbReference type="EMBL" id="KAA0695927.1"/>
    </source>
</evidence>
<protein>
    <submittedName>
        <fullName evidence="1">Alpha/beta hydrolase</fullName>
    </submittedName>
</protein>
<dbReference type="AlphaFoldDB" id="A0A7V7GV42"/>
<evidence type="ECO:0000313" key="2">
    <source>
        <dbReference type="Proteomes" id="UP000463138"/>
    </source>
</evidence>
<organism evidence="1 2">
    <name type="scientific">Halopseudomonas laoshanensis</name>
    <dbReference type="NCBI Taxonomy" id="2268758"/>
    <lineage>
        <taxon>Bacteria</taxon>
        <taxon>Pseudomonadati</taxon>
        <taxon>Pseudomonadota</taxon>
        <taxon>Gammaproteobacteria</taxon>
        <taxon>Pseudomonadales</taxon>
        <taxon>Pseudomonadaceae</taxon>
        <taxon>Halopseudomonas</taxon>
    </lineage>
</organism>
<dbReference type="RefSeq" id="WP_149330928.1">
    <property type="nucleotide sequence ID" value="NZ_QOVF01000001.1"/>
</dbReference>
<dbReference type="InterPro" id="IPR029058">
    <property type="entry name" value="AB_hydrolase_fold"/>
</dbReference>
<sequence length="499" mass="53004">MNALKRTAYLGVAISAIVLTGCFGGGGGGSDDDEVVTPEPLTPQQERINDGFFVVNLNQVNDPTAFGPVTGLPATRFSGEYDVGGGQTAGYRIEVPDNWNGMLVMYAHGFRGEGPDLTVDNPPMRAYLLQNGYAWAASSYSTNFYDVRAGVEDTNALALAFNDITAANGLTLDAPTKRYITGVSMGGHVAGAAIERETQETANNFVPYDGAAPMCGVMGDTELFDYFTAYGLALYELAGVGADSFPVSEADAAEKVAVARDVLWQNYAATQDATTLTAAGQPLFPILQNLTGGERPVYNVAFGGFQNLLQGFAGADGTITGILNESVVDTTDVTYRFLSAPGEPLVGLEVPFNANIVQAVATAGANGLRDDGLRFIPKVNGDLYADIPVVTVHTLGDLFVPISMQQIYRTRMEANSWGDNLVQRAVRAPGHCDFSFEEFEQTLDAMLQWEQNGTVPAGDDLLDPVTVADPQFGCQFTRDGVPQTATRTAIAPFIGACTP</sequence>
<dbReference type="OrthoDB" id="7197847at2"/>
<name>A0A7V7GV42_9GAMM</name>